<keyword evidence="1" id="KW-0547">Nucleotide-binding</keyword>
<comment type="caution">
    <text evidence="1">The sequence shown here is derived from an EMBL/GenBank/DDBJ whole genome shotgun (WGS) entry which is preliminary data.</text>
</comment>
<gene>
    <name evidence="1" type="ORF">G3480_06140</name>
</gene>
<dbReference type="AlphaFoldDB" id="A0A6P1DPH3"/>
<keyword evidence="1" id="KW-0067">ATP-binding</keyword>
<dbReference type="InterPro" id="IPR027417">
    <property type="entry name" value="P-loop_NTPase"/>
</dbReference>
<organism evidence="1 2">
    <name type="scientific">Thiorhodococcus mannitoliphagus</name>
    <dbReference type="NCBI Taxonomy" id="329406"/>
    <lineage>
        <taxon>Bacteria</taxon>
        <taxon>Pseudomonadati</taxon>
        <taxon>Pseudomonadota</taxon>
        <taxon>Gammaproteobacteria</taxon>
        <taxon>Chromatiales</taxon>
        <taxon>Chromatiaceae</taxon>
        <taxon>Thiorhodococcus</taxon>
    </lineage>
</organism>
<protein>
    <submittedName>
        <fullName evidence="1">DEAD/DEAH box helicase family protein</fullName>
    </submittedName>
</protein>
<dbReference type="SUPFAM" id="SSF52540">
    <property type="entry name" value="P-loop containing nucleoside triphosphate hydrolases"/>
    <property type="match status" value="1"/>
</dbReference>
<dbReference type="Proteomes" id="UP000471640">
    <property type="component" value="Unassembled WGS sequence"/>
</dbReference>
<dbReference type="EMBL" id="JAAIJR010000018">
    <property type="protein sequence ID" value="NEX19898.1"/>
    <property type="molecule type" value="Genomic_DNA"/>
</dbReference>
<dbReference type="RefSeq" id="WP_164652797.1">
    <property type="nucleotide sequence ID" value="NZ_JAAIJR010000018.1"/>
</dbReference>
<accession>A0A6P1DPH3</accession>
<dbReference type="Gene3D" id="3.40.50.300">
    <property type="entry name" value="P-loop containing nucleotide triphosphate hydrolases"/>
    <property type="match status" value="1"/>
</dbReference>
<reference evidence="2" key="1">
    <citation type="journal article" date="2020" name="Microbiol. Resour. Announc.">
        <title>Draft Genome Sequences of Thiorhodococcus mannitoliphagus and Thiorhodococcus minor, Purple Sulfur Photosynthetic Bacteria in the Gammaproteobacterial Family Chromatiaceae.</title>
        <authorList>
            <person name="Aviles F.A."/>
            <person name="Meyer T.E."/>
            <person name="Kyndt J.A."/>
        </authorList>
    </citation>
    <scope>NUCLEOTIDE SEQUENCE [LARGE SCALE GENOMIC DNA]</scope>
    <source>
        <strain evidence="2">DSM 18266</strain>
    </source>
</reference>
<proteinExistence type="predicted"/>
<reference evidence="1 2" key="2">
    <citation type="submission" date="2020-02" db="EMBL/GenBank/DDBJ databases">
        <title>Genome sequences of Thiorhodococcus mannitoliphagus and Thiorhodococcus minor, purple sulfur photosynthetic bacteria in the gammaproteobacterial family, Chromatiaceae.</title>
        <authorList>
            <person name="Aviles F.A."/>
            <person name="Meyer T.E."/>
            <person name="Kyndt J.A."/>
        </authorList>
    </citation>
    <scope>NUCLEOTIDE SEQUENCE [LARGE SCALE GENOMIC DNA]</scope>
    <source>
        <strain evidence="1 2">DSM 18266</strain>
    </source>
</reference>
<evidence type="ECO:0000313" key="1">
    <source>
        <dbReference type="EMBL" id="NEX19898.1"/>
    </source>
</evidence>
<evidence type="ECO:0000313" key="2">
    <source>
        <dbReference type="Proteomes" id="UP000471640"/>
    </source>
</evidence>
<keyword evidence="2" id="KW-1185">Reference proteome</keyword>
<keyword evidence="1" id="KW-0347">Helicase</keyword>
<name>A0A6P1DPH3_9GAMM</name>
<sequence>MAHFTEKLVLGRWMLEQFGVETLETFKGLLSDANLVGFDEENTSYFHHELINKPFRERSVSDDRLRLYDENIVRHWRRITERRNQSGSTLYPLYFQYLTLLFTEHYLDRYFSDRAALCADLNAFLETFNANLPVRERIEPFREQDLNKLAIWIATSGGKTLIMQVNILQFQHYLARVNRAREFNKTILLTPNEGLSLQHKAELDLAGIHGDLFTKDGGSLLTQGAVEIIDIHKLKEKSGEVTVAVDAFESNNLVLVDEGHRGAGGEDWLAKRNQLCENGFSFEYSATFGQAIKAASGSDLAPTKAGKEPSKRYRLVQQYARCILFDYSYKFFHADGYGKDHLILNLSEERLQAQRQLYLSACLLAFYQQKRLFADEPQTLKPYLLADPLWIFVGGKVTAQNEANADTVSDIHAILQFIGRFVANRQGESVQALELLLTQQDDLRDQRNNLIFGKAFPYVQTRWQTTEAAELFHDLMRVVFRATGAGLLHVVHLKGSGGEIGLRVGENDFFGVINVGDAAKLVKQIDTDHDHNLTVTEQNYAASLFERINKPDSTINLLVGAKKFTEGWSSWRVSTMGLMNVGRSEGSEIIQLFGRGVRLKGYDFSLKRSRHLHALKHPKHIELLETLNVFGIRSDYMKEFEEYLEEEGVGDPTSEQIVLPVLKRLTRNDLRLIRPNKEIPSFRKAQRPTLETPPATMGRVTLNWYPKIQARRSAGAAAGVANVELHEGSLESRHLAFLDVEALYFALAQYKNEKAWYNLRLDRQLIPTLLADPSWYRLLIPADLLDVRDFERIRVWQEIALALLKKYVERYVAFRKAEYEGPHLEYYPLDETDDNFISEYKATVDLTETVWITKLNELREKLEDQTFRDRWAYGQFEAFDFSRHLYQPLIYLGKNDVVKLSPVALNEGERDFVQDLKQYHGKHSDFFADKELYLLRNQSRGKGIGFFEAGNFFPDFILWLIVGSKQYVAFVDPKGLGRVHGFDDPKIQFHAKVKEIEQRLGDPNMVLSSFIVSNTYRNEIAWWADGGATEQDFTSNHVLFQQEDKDTYIETLLKEVLRA</sequence>
<dbReference type="GO" id="GO:0004386">
    <property type="term" value="F:helicase activity"/>
    <property type="evidence" value="ECO:0007669"/>
    <property type="project" value="UniProtKB-KW"/>
</dbReference>
<keyword evidence="1" id="KW-0378">Hydrolase</keyword>